<feature type="compositionally biased region" description="Polar residues" evidence="1">
    <location>
        <begin position="382"/>
        <end position="405"/>
    </location>
</feature>
<name>A0A9W9VXZ0_9EURO</name>
<comment type="caution">
    <text evidence="2">The sequence shown here is derived from an EMBL/GenBank/DDBJ whole genome shotgun (WGS) entry which is preliminary data.</text>
</comment>
<dbReference type="GeneID" id="81370443"/>
<reference evidence="2" key="1">
    <citation type="submission" date="2022-12" db="EMBL/GenBank/DDBJ databases">
        <authorList>
            <person name="Petersen C."/>
        </authorList>
    </citation>
    <scope>NUCLEOTIDE SEQUENCE</scope>
    <source>
        <strain evidence="2">IBT 29677</strain>
    </source>
</reference>
<dbReference type="Proteomes" id="UP001147747">
    <property type="component" value="Unassembled WGS sequence"/>
</dbReference>
<organism evidence="2 3">
    <name type="scientific">Penicillium cosmopolitanum</name>
    <dbReference type="NCBI Taxonomy" id="1131564"/>
    <lineage>
        <taxon>Eukaryota</taxon>
        <taxon>Fungi</taxon>
        <taxon>Dikarya</taxon>
        <taxon>Ascomycota</taxon>
        <taxon>Pezizomycotina</taxon>
        <taxon>Eurotiomycetes</taxon>
        <taxon>Eurotiomycetidae</taxon>
        <taxon>Eurotiales</taxon>
        <taxon>Aspergillaceae</taxon>
        <taxon>Penicillium</taxon>
    </lineage>
</organism>
<dbReference type="EMBL" id="JAPZBU010000008">
    <property type="protein sequence ID" value="KAJ5391336.1"/>
    <property type="molecule type" value="Genomic_DNA"/>
</dbReference>
<evidence type="ECO:0000313" key="3">
    <source>
        <dbReference type="Proteomes" id="UP001147747"/>
    </source>
</evidence>
<dbReference type="OrthoDB" id="4364926at2759"/>
<keyword evidence="3" id="KW-1185">Reference proteome</keyword>
<evidence type="ECO:0000313" key="2">
    <source>
        <dbReference type="EMBL" id="KAJ5391336.1"/>
    </source>
</evidence>
<dbReference type="AlphaFoldDB" id="A0A9W9VXZ0"/>
<feature type="compositionally biased region" description="Acidic residues" evidence="1">
    <location>
        <begin position="327"/>
        <end position="337"/>
    </location>
</feature>
<reference evidence="2" key="2">
    <citation type="journal article" date="2023" name="IMA Fungus">
        <title>Comparative genomic study of the Penicillium genus elucidates a diverse pangenome and 15 lateral gene transfer events.</title>
        <authorList>
            <person name="Petersen C."/>
            <person name="Sorensen T."/>
            <person name="Nielsen M.R."/>
            <person name="Sondergaard T.E."/>
            <person name="Sorensen J.L."/>
            <person name="Fitzpatrick D.A."/>
            <person name="Frisvad J.C."/>
            <person name="Nielsen K.L."/>
        </authorList>
    </citation>
    <scope>NUCLEOTIDE SEQUENCE</scope>
    <source>
        <strain evidence="2">IBT 29677</strain>
    </source>
</reference>
<feature type="region of interest" description="Disordered" evidence="1">
    <location>
        <begin position="302"/>
        <end position="474"/>
    </location>
</feature>
<sequence length="474" mass="52845">MAQSDDQSFPRAGAWLRKIMENFRAGQDMFSGREIFQIDEYCDQLSGNFQEPELSYLVFVRDMAYHYAGDATKQSLLEGLLKKRSNPDAVKEHLKTLSDDGALQKLKFAVKSNQQKMYQLPYAGPVPKIIDGEGRILDKENRMLRSLQVIPHTGRCNKYGQAQPAQLHPKQDQPTTLSPVNIRDILFDNIHWVKRTHNAVFYISGRYSGCIKPAYIWTALEADDMGNLFLSDELLDKYVPLWRIMLAYQGNLRAFDDGIPPSIAIETVQGGQGDLTALVESMFLEFKEVKEDLKELKAFIASTTEESSEPSHGEGSTNTNGASTEQSCEEECDDEEVNPNSHSKEPLPTNEQTGDDADLDATEEETRDNGTNNGSPDPLPTDEQTANSAERGNTPPSQTHEGNLTENDDAPEEMTPNTAPKTALAVRPGQNKRPNTGSLQPSNKRARSNENRSAGKVKWTSALPKRNRPEAVRL</sequence>
<feature type="compositionally biased region" description="Acidic residues" evidence="1">
    <location>
        <begin position="353"/>
        <end position="366"/>
    </location>
</feature>
<proteinExistence type="predicted"/>
<protein>
    <submittedName>
        <fullName evidence="2">Uncharacterized protein</fullName>
    </submittedName>
</protein>
<accession>A0A9W9VXZ0</accession>
<feature type="compositionally biased region" description="Polar residues" evidence="1">
    <location>
        <begin position="432"/>
        <end position="443"/>
    </location>
</feature>
<evidence type="ECO:0000256" key="1">
    <source>
        <dbReference type="SAM" id="MobiDB-lite"/>
    </source>
</evidence>
<dbReference type="RefSeq" id="XP_056487014.1">
    <property type="nucleotide sequence ID" value="XM_056631463.1"/>
</dbReference>
<gene>
    <name evidence="2" type="ORF">N7509_006826</name>
</gene>